<dbReference type="CDD" id="cd00317">
    <property type="entry name" value="cyclophilin"/>
    <property type="match status" value="1"/>
</dbReference>
<name>A0ABP8N7J6_9BACT</name>
<keyword evidence="6" id="KW-0732">Signal</keyword>
<feature type="chain" id="PRO_5047044061" description="peptidylprolyl isomerase" evidence="6">
    <location>
        <begin position="20"/>
        <end position="230"/>
    </location>
</feature>
<evidence type="ECO:0000313" key="8">
    <source>
        <dbReference type="EMBL" id="GAA4462583.1"/>
    </source>
</evidence>
<reference evidence="9" key="1">
    <citation type="journal article" date="2019" name="Int. J. Syst. Evol. Microbiol.">
        <title>The Global Catalogue of Microorganisms (GCM) 10K type strain sequencing project: providing services to taxonomists for standard genome sequencing and annotation.</title>
        <authorList>
            <consortium name="The Broad Institute Genomics Platform"/>
            <consortium name="The Broad Institute Genome Sequencing Center for Infectious Disease"/>
            <person name="Wu L."/>
            <person name="Ma J."/>
        </authorList>
    </citation>
    <scope>NUCLEOTIDE SEQUENCE [LARGE SCALE GENOMIC DNA]</scope>
    <source>
        <strain evidence="9">JCM 32105</strain>
    </source>
</reference>
<protein>
    <recommendedName>
        <fullName evidence="3">peptidylprolyl isomerase</fullName>
        <ecNumber evidence="3">5.2.1.8</ecNumber>
    </recommendedName>
</protein>
<dbReference type="InterPro" id="IPR024936">
    <property type="entry name" value="Cyclophilin-type_PPIase"/>
</dbReference>
<dbReference type="PROSITE" id="PS50072">
    <property type="entry name" value="CSA_PPIASE_2"/>
    <property type="match status" value="1"/>
</dbReference>
<organism evidence="8 9">
    <name type="scientific">Nemorincola caseinilytica</name>
    <dbReference type="NCBI Taxonomy" id="2054315"/>
    <lineage>
        <taxon>Bacteria</taxon>
        <taxon>Pseudomonadati</taxon>
        <taxon>Bacteroidota</taxon>
        <taxon>Chitinophagia</taxon>
        <taxon>Chitinophagales</taxon>
        <taxon>Chitinophagaceae</taxon>
        <taxon>Nemorincola</taxon>
    </lineage>
</organism>
<evidence type="ECO:0000256" key="6">
    <source>
        <dbReference type="SAM" id="SignalP"/>
    </source>
</evidence>
<evidence type="ECO:0000256" key="3">
    <source>
        <dbReference type="ARBA" id="ARBA00013194"/>
    </source>
</evidence>
<evidence type="ECO:0000256" key="2">
    <source>
        <dbReference type="ARBA" id="ARBA00007365"/>
    </source>
</evidence>
<evidence type="ECO:0000256" key="1">
    <source>
        <dbReference type="ARBA" id="ARBA00002388"/>
    </source>
</evidence>
<dbReference type="EC" id="5.2.1.8" evidence="3"/>
<keyword evidence="5 8" id="KW-0413">Isomerase</keyword>
<feature type="signal peptide" evidence="6">
    <location>
        <begin position="1"/>
        <end position="19"/>
    </location>
</feature>
<keyword evidence="9" id="KW-1185">Reference proteome</keyword>
<gene>
    <name evidence="8" type="ORF">GCM10023093_09460</name>
</gene>
<dbReference type="InterPro" id="IPR002130">
    <property type="entry name" value="Cyclophilin-type_PPIase_dom"/>
</dbReference>
<evidence type="ECO:0000256" key="5">
    <source>
        <dbReference type="ARBA" id="ARBA00023235"/>
    </source>
</evidence>
<evidence type="ECO:0000313" key="9">
    <source>
        <dbReference type="Proteomes" id="UP001500067"/>
    </source>
</evidence>
<comment type="similarity">
    <text evidence="2">Belongs to the cyclophilin-type PPIase family.</text>
</comment>
<dbReference type="SUPFAM" id="SSF50891">
    <property type="entry name" value="Cyclophilin-like"/>
    <property type="match status" value="1"/>
</dbReference>
<evidence type="ECO:0000259" key="7">
    <source>
        <dbReference type="PROSITE" id="PS50072"/>
    </source>
</evidence>
<dbReference type="Gene3D" id="2.40.100.10">
    <property type="entry name" value="Cyclophilin-like"/>
    <property type="match status" value="1"/>
</dbReference>
<keyword evidence="4" id="KW-0697">Rotamase</keyword>
<comment type="caution">
    <text evidence="8">The sequence shown here is derived from an EMBL/GenBank/DDBJ whole genome shotgun (WGS) entry which is preliminary data.</text>
</comment>
<comment type="function">
    <text evidence="1">PPIases accelerate the folding of proteins. It catalyzes the cis-trans isomerization of proline imidic peptide bonds in oligopeptides.</text>
</comment>
<feature type="domain" description="PPIase cyclophilin-type" evidence="7">
    <location>
        <begin position="27"/>
        <end position="211"/>
    </location>
</feature>
<dbReference type="InterPro" id="IPR044666">
    <property type="entry name" value="Cyclophilin_A-like"/>
</dbReference>
<dbReference type="PANTHER" id="PTHR45625:SF4">
    <property type="entry name" value="PEPTIDYLPROLYL ISOMERASE DOMAIN AND WD REPEAT-CONTAINING PROTEIN 1"/>
    <property type="match status" value="1"/>
</dbReference>
<proteinExistence type="inferred from homology"/>
<dbReference type="Pfam" id="PF00160">
    <property type="entry name" value="Pro_isomerase"/>
    <property type="match status" value="1"/>
</dbReference>
<sequence length="230" mass="25498">MKRMILLAAVAAISHGAIAQKNKVKIETEYGNIVLMLYDNTPLNTNNMVKMANEHFYDSTLFHRCIPQFMIQGGDPDSKQAKPGQSLGNGGLGTTIPAEINDVNYHKRGALGVAREQTPDKSGSACQFYIVAGKTFTDAELDNMSKRTGRNYTPEQREVYKTVGGTPHLDGNYTVFGEVLEGQEIIDKIANEPRDANDRPNKDIRMVSVRVVEEKKNIISSVKGFFKKKS</sequence>
<evidence type="ECO:0000256" key="4">
    <source>
        <dbReference type="ARBA" id="ARBA00023110"/>
    </source>
</evidence>
<dbReference type="InterPro" id="IPR029000">
    <property type="entry name" value="Cyclophilin-like_dom_sf"/>
</dbReference>
<accession>A0ABP8N7J6</accession>
<dbReference type="EMBL" id="BAABFA010000007">
    <property type="protein sequence ID" value="GAA4462583.1"/>
    <property type="molecule type" value="Genomic_DNA"/>
</dbReference>
<dbReference type="GO" id="GO:0016853">
    <property type="term" value="F:isomerase activity"/>
    <property type="evidence" value="ECO:0007669"/>
    <property type="project" value="UniProtKB-KW"/>
</dbReference>
<dbReference type="Proteomes" id="UP001500067">
    <property type="component" value="Unassembled WGS sequence"/>
</dbReference>
<dbReference type="PIRSF" id="PIRSF001467">
    <property type="entry name" value="Peptidylpro_ismrse"/>
    <property type="match status" value="1"/>
</dbReference>
<dbReference type="PANTHER" id="PTHR45625">
    <property type="entry name" value="PEPTIDYL-PROLYL CIS-TRANS ISOMERASE-RELATED"/>
    <property type="match status" value="1"/>
</dbReference>